<reference evidence="1 2" key="1">
    <citation type="journal article" date="2015" name="Nature">
        <title>rRNA introns, odd ribosomes, and small enigmatic genomes across a large radiation of phyla.</title>
        <authorList>
            <person name="Brown C.T."/>
            <person name="Hug L.A."/>
            <person name="Thomas B.C."/>
            <person name="Sharon I."/>
            <person name="Castelle C.J."/>
            <person name="Singh A."/>
            <person name="Wilkins M.J."/>
            <person name="Williams K.H."/>
            <person name="Banfield J.F."/>
        </authorList>
    </citation>
    <scope>NUCLEOTIDE SEQUENCE [LARGE SCALE GENOMIC DNA]</scope>
</reference>
<dbReference type="Proteomes" id="UP000033995">
    <property type="component" value="Unassembled WGS sequence"/>
</dbReference>
<dbReference type="Pfam" id="PF12441">
    <property type="entry name" value="CopG_antitoxin"/>
    <property type="match status" value="1"/>
</dbReference>
<dbReference type="PATRIC" id="fig|1618561.3.peg.714"/>
<protein>
    <submittedName>
        <fullName evidence="1">Uncharacterized protein</fullName>
    </submittedName>
</protein>
<dbReference type="AlphaFoldDB" id="A0A0G0A7M0"/>
<name>A0A0G0A7M0_9BACT</name>
<dbReference type="EMBL" id="LBOZ01000005">
    <property type="protein sequence ID" value="KKP47251.1"/>
    <property type="molecule type" value="Genomic_DNA"/>
</dbReference>
<comment type="caution">
    <text evidence="1">The sequence shown here is derived from an EMBL/GenBank/DDBJ whole genome shotgun (WGS) entry which is preliminary data.</text>
</comment>
<gene>
    <name evidence="1" type="ORF">UR38_C0005G0064</name>
</gene>
<evidence type="ECO:0000313" key="1">
    <source>
        <dbReference type="EMBL" id="KKP47251.1"/>
    </source>
</evidence>
<accession>A0A0G0A7M0</accession>
<evidence type="ECO:0000313" key="2">
    <source>
        <dbReference type="Proteomes" id="UP000033995"/>
    </source>
</evidence>
<organism evidence="1 2">
    <name type="scientific">Candidatus Woesebacteria bacterium GW2011_GWA2_33_28</name>
    <dbReference type="NCBI Taxonomy" id="1618561"/>
    <lineage>
        <taxon>Bacteria</taxon>
        <taxon>Candidatus Woeseibacteriota</taxon>
    </lineage>
</organism>
<dbReference type="InterPro" id="IPR022148">
    <property type="entry name" value="CopG_antitoxin"/>
</dbReference>
<proteinExistence type="predicted"/>
<sequence>MTKKIPKFRNIEEEQKFWQKNDTTEYFDLSNPVDYDFSELKPSTKVVTLRIPKHMFSSLKIAANKRDMPYQSLMKVFLTDKLRQEFQTA</sequence>